<sequence length="101" mass="10801">MEWLNLVLQPTVNLFAGHYFGCALVSMLVWAVIAGLTVGESDDYLPAGGMVIMFGLFTPIVLALAIILLPVLIVMLVVIALATGLVYGIKKLKDKALEGNK</sequence>
<evidence type="ECO:0000256" key="1">
    <source>
        <dbReference type="SAM" id="Phobius"/>
    </source>
</evidence>
<keyword evidence="1" id="KW-0812">Transmembrane</keyword>
<feature type="transmembrane region" description="Helical" evidence="1">
    <location>
        <begin position="56"/>
        <end position="87"/>
    </location>
</feature>
<protein>
    <submittedName>
        <fullName evidence="2">Uncharacterized protein</fullName>
    </submittedName>
</protein>
<accession>A0A5J6DAU9</accession>
<gene>
    <name evidence="2" type="ORF">pEpSNUABM01_183</name>
</gene>
<keyword evidence="1" id="KW-0472">Membrane</keyword>
<evidence type="ECO:0000313" key="3">
    <source>
        <dbReference type="Proteomes" id="UP000326545"/>
    </source>
</evidence>
<feature type="transmembrane region" description="Helical" evidence="1">
    <location>
        <begin position="12"/>
        <end position="36"/>
    </location>
</feature>
<keyword evidence="1" id="KW-1133">Transmembrane helix</keyword>
<organism evidence="2 3">
    <name type="scientific">Erwinia phage pEp_SNUABM_01</name>
    <dbReference type="NCBI Taxonomy" id="2601643"/>
    <lineage>
        <taxon>Viruses</taxon>
        <taxon>Duplodnaviria</taxon>
        <taxon>Heunggongvirae</taxon>
        <taxon>Uroviricota</taxon>
        <taxon>Caudoviricetes</taxon>
        <taxon>Vequintavirinae</taxon>
        <taxon>Henunavirus</taxon>
        <taxon>Henunavirus SNUABM01</taxon>
    </lineage>
</organism>
<keyword evidence="3" id="KW-1185">Reference proteome</keyword>
<dbReference type="EMBL" id="MN184887">
    <property type="protein sequence ID" value="QEQ95009.1"/>
    <property type="molecule type" value="Genomic_DNA"/>
</dbReference>
<proteinExistence type="predicted"/>
<name>A0A5J6DAU9_9CAUD</name>
<evidence type="ECO:0000313" key="2">
    <source>
        <dbReference type="EMBL" id="QEQ95009.1"/>
    </source>
</evidence>
<dbReference type="Proteomes" id="UP000326545">
    <property type="component" value="Segment"/>
</dbReference>
<reference evidence="2 3" key="1">
    <citation type="submission" date="2019-07" db="EMBL/GenBank/DDBJ databases">
        <title>Complete genome sequence of bacteriophages infecting Erwinia pyrifoliae.</title>
        <authorList>
            <person name="Kim S.G."/>
            <person name="Park S.C."/>
        </authorList>
    </citation>
    <scope>NUCLEOTIDE SEQUENCE [LARGE SCALE GENOMIC DNA]</scope>
</reference>